<dbReference type="FunFam" id="3.40.50.300:FF:000522">
    <property type="entry name" value="Gluconokinase"/>
    <property type="match status" value="1"/>
</dbReference>
<evidence type="ECO:0000256" key="10">
    <source>
        <dbReference type="RuleBase" id="RU363066"/>
    </source>
</evidence>
<accession>A0A6L6QJ84</accession>
<dbReference type="GO" id="GO:0019521">
    <property type="term" value="P:D-gluconate metabolic process"/>
    <property type="evidence" value="ECO:0007669"/>
    <property type="project" value="UniProtKB-KW"/>
</dbReference>
<name>A0A6L6QJ84_9BURK</name>
<dbReference type="NCBIfam" id="TIGR01313">
    <property type="entry name" value="therm_gnt_kin"/>
    <property type="match status" value="1"/>
</dbReference>
<dbReference type="EC" id="2.7.1.12" evidence="3 10"/>
<dbReference type="GO" id="GO:0005524">
    <property type="term" value="F:ATP binding"/>
    <property type="evidence" value="ECO:0007669"/>
    <property type="project" value="UniProtKB-KW"/>
</dbReference>
<evidence type="ECO:0000256" key="3">
    <source>
        <dbReference type="ARBA" id="ARBA00012054"/>
    </source>
</evidence>
<evidence type="ECO:0000256" key="1">
    <source>
        <dbReference type="ARBA" id="ARBA00004761"/>
    </source>
</evidence>
<keyword evidence="4 10" id="KW-0808">Transferase</keyword>
<reference evidence="11 12" key="1">
    <citation type="submission" date="2019-11" db="EMBL/GenBank/DDBJ databases">
        <title>Type strains purchased from KCTC, JCM and DSMZ.</title>
        <authorList>
            <person name="Lu H."/>
        </authorList>
    </citation>
    <scope>NUCLEOTIDE SEQUENCE [LARGE SCALE GENOMIC DNA]</scope>
    <source>
        <strain evidence="11 12">JCM 31587</strain>
    </source>
</reference>
<sequence length="157" mass="16690">MGVSGAGKSLVGSLLARELGVPFHEGDDFHPAANVARMAAGIPLGDADRAEWLARLAKVIRQAADAGEGMVLSCSALKRRYRDRLRAADPTLRFACLAGARGLLAQRMQGRAGHYMPLSLLDSQLAALEPLQDDEAGLQLDIRLPPAQLVAAILARE</sequence>
<dbReference type="CDD" id="cd02021">
    <property type="entry name" value="GntK"/>
    <property type="match status" value="1"/>
</dbReference>
<dbReference type="Gene3D" id="3.40.50.300">
    <property type="entry name" value="P-loop containing nucleotide triphosphate hydrolases"/>
    <property type="match status" value="1"/>
</dbReference>
<dbReference type="EMBL" id="WNKX01000013">
    <property type="protein sequence ID" value="MTW12329.1"/>
    <property type="molecule type" value="Genomic_DNA"/>
</dbReference>
<comment type="catalytic activity">
    <reaction evidence="9 10">
        <text>D-gluconate + ATP = 6-phospho-D-gluconate + ADP + H(+)</text>
        <dbReference type="Rhea" id="RHEA:19433"/>
        <dbReference type="ChEBI" id="CHEBI:15378"/>
        <dbReference type="ChEBI" id="CHEBI:18391"/>
        <dbReference type="ChEBI" id="CHEBI:30616"/>
        <dbReference type="ChEBI" id="CHEBI:58759"/>
        <dbReference type="ChEBI" id="CHEBI:456216"/>
        <dbReference type="EC" id="2.7.1.12"/>
    </reaction>
</comment>
<evidence type="ECO:0000256" key="7">
    <source>
        <dbReference type="ARBA" id="ARBA00022840"/>
    </source>
</evidence>
<keyword evidence="8" id="KW-0311">Gluconate utilization</keyword>
<gene>
    <name evidence="11" type="ORF">GM658_17110</name>
</gene>
<dbReference type="RefSeq" id="WP_155455372.1">
    <property type="nucleotide sequence ID" value="NZ_WNKX01000013.1"/>
</dbReference>
<proteinExistence type="inferred from homology"/>
<evidence type="ECO:0000313" key="12">
    <source>
        <dbReference type="Proteomes" id="UP000472320"/>
    </source>
</evidence>
<dbReference type="InterPro" id="IPR006001">
    <property type="entry name" value="Therm_gnt_kin"/>
</dbReference>
<evidence type="ECO:0000256" key="8">
    <source>
        <dbReference type="ARBA" id="ARBA00023064"/>
    </source>
</evidence>
<dbReference type="OrthoDB" id="9795716at2"/>
<dbReference type="SUPFAM" id="SSF52540">
    <property type="entry name" value="P-loop containing nucleoside triphosphate hydrolases"/>
    <property type="match status" value="1"/>
</dbReference>
<comment type="pathway">
    <text evidence="1">Carbohydrate acid metabolism.</text>
</comment>
<dbReference type="Proteomes" id="UP000472320">
    <property type="component" value="Unassembled WGS sequence"/>
</dbReference>
<evidence type="ECO:0000256" key="5">
    <source>
        <dbReference type="ARBA" id="ARBA00022741"/>
    </source>
</evidence>
<evidence type="ECO:0000256" key="6">
    <source>
        <dbReference type="ARBA" id="ARBA00022777"/>
    </source>
</evidence>
<dbReference type="GO" id="GO:0005737">
    <property type="term" value="C:cytoplasm"/>
    <property type="evidence" value="ECO:0007669"/>
    <property type="project" value="TreeGrafter"/>
</dbReference>
<dbReference type="PANTHER" id="PTHR43442">
    <property type="entry name" value="GLUCONOKINASE-RELATED"/>
    <property type="match status" value="1"/>
</dbReference>
<evidence type="ECO:0000256" key="9">
    <source>
        <dbReference type="ARBA" id="ARBA00048090"/>
    </source>
</evidence>
<evidence type="ECO:0000256" key="2">
    <source>
        <dbReference type="ARBA" id="ARBA00008420"/>
    </source>
</evidence>
<comment type="caution">
    <text evidence="11">The sequence shown here is derived from an EMBL/GenBank/DDBJ whole genome shotgun (WGS) entry which is preliminary data.</text>
</comment>
<organism evidence="11 12">
    <name type="scientific">Massilia eburnea</name>
    <dbReference type="NCBI Taxonomy" id="1776165"/>
    <lineage>
        <taxon>Bacteria</taxon>
        <taxon>Pseudomonadati</taxon>
        <taxon>Pseudomonadota</taxon>
        <taxon>Betaproteobacteria</taxon>
        <taxon>Burkholderiales</taxon>
        <taxon>Oxalobacteraceae</taxon>
        <taxon>Telluria group</taxon>
        <taxon>Massilia</taxon>
    </lineage>
</organism>
<keyword evidence="7 10" id="KW-0067">ATP-binding</keyword>
<dbReference type="InterPro" id="IPR027417">
    <property type="entry name" value="P-loop_NTPase"/>
</dbReference>
<evidence type="ECO:0000313" key="11">
    <source>
        <dbReference type="EMBL" id="MTW12329.1"/>
    </source>
</evidence>
<dbReference type="AlphaFoldDB" id="A0A6L6QJ84"/>
<dbReference type="Pfam" id="PF13671">
    <property type="entry name" value="AAA_33"/>
    <property type="match status" value="1"/>
</dbReference>
<keyword evidence="12" id="KW-1185">Reference proteome</keyword>
<keyword evidence="5 10" id="KW-0547">Nucleotide-binding</keyword>
<protein>
    <recommendedName>
        <fullName evidence="3 10">Gluconokinase</fullName>
        <ecNumber evidence="3 10">2.7.1.12</ecNumber>
    </recommendedName>
</protein>
<comment type="similarity">
    <text evidence="2 10">Belongs to the gluconokinase GntK/GntV family.</text>
</comment>
<keyword evidence="6 10" id="KW-0418">Kinase</keyword>
<dbReference type="PANTHER" id="PTHR43442:SF3">
    <property type="entry name" value="GLUCONOKINASE-RELATED"/>
    <property type="match status" value="1"/>
</dbReference>
<dbReference type="GO" id="GO:0046316">
    <property type="term" value="F:gluconokinase activity"/>
    <property type="evidence" value="ECO:0007669"/>
    <property type="project" value="UniProtKB-EC"/>
</dbReference>
<evidence type="ECO:0000256" key="4">
    <source>
        <dbReference type="ARBA" id="ARBA00022679"/>
    </source>
</evidence>